<evidence type="ECO:0000313" key="2">
    <source>
        <dbReference type="Proteomes" id="UP000256542"/>
    </source>
</evidence>
<accession>A0A3E0DVF7</accession>
<dbReference type="Gene3D" id="3.40.50.720">
    <property type="entry name" value="NAD(P)-binding Rossmann-like Domain"/>
    <property type="match status" value="1"/>
</dbReference>
<dbReference type="InterPro" id="IPR023401">
    <property type="entry name" value="ODC_N"/>
</dbReference>
<dbReference type="PIRSF" id="PIRSF001439">
    <property type="entry name" value="CryM"/>
    <property type="match status" value="1"/>
</dbReference>
<organism evidence="1 2">
    <name type="scientific">Marinomonas pollencensis</name>
    <dbReference type="NCBI Taxonomy" id="491954"/>
    <lineage>
        <taxon>Bacteria</taxon>
        <taxon>Pseudomonadati</taxon>
        <taxon>Pseudomonadota</taxon>
        <taxon>Gammaproteobacteria</taxon>
        <taxon>Oceanospirillales</taxon>
        <taxon>Oceanospirillaceae</taxon>
        <taxon>Marinomonas</taxon>
    </lineage>
</organism>
<dbReference type="OrthoDB" id="9809203at2"/>
<dbReference type="GO" id="GO:0005737">
    <property type="term" value="C:cytoplasm"/>
    <property type="evidence" value="ECO:0007669"/>
    <property type="project" value="TreeGrafter"/>
</dbReference>
<dbReference type="Gene3D" id="3.30.1780.10">
    <property type="entry name" value="ornithine cyclodeaminase, domain 1"/>
    <property type="match status" value="1"/>
</dbReference>
<comment type="caution">
    <text evidence="1">The sequence shown here is derived from an EMBL/GenBank/DDBJ whole genome shotgun (WGS) entry which is preliminary data.</text>
</comment>
<reference evidence="1 2" key="1">
    <citation type="submission" date="2018-08" db="EMBL/GenBank/DDBJ databases">
        <title>Genomic Encyclopedia of Type Strains, Phase III (KMG-III): the genomes of soil and plant-associated and newly described type strains.</title>
        <authorList>
            <person name="Whitman W."/>
        </authorList>
    </citation>
    <scope>NUCLEOTIDE SEQUENCE [LARGE SCALE GENOMIC DNA]</scope>
    <source>
        <strain evidence="1 2">CECT 7375</strain>
    </source>
</reference>
<dbReference type="InterPro" id="IPR003462">
    <property type="entry name" value="ODC_Mu_crystall"/>
</dbReference>
<dbReference type="EMBL" id="QUNG01000002">
    <property type="protein sequence ID" value="REG85629.1"/>
    <property type="molecule type" value="Genomic_DNA"/>
</dbReference>
<dbReference type="PANTHER" id="PTHR13812">
    <property type="entry name" value="KETIMINE REDUCTASE MU-CRYSTALLIN"/>
    <property type="match status" value="1"/>
</dbReference>
<keyword evidence="2" id="KW-1185">Reference proteome</keyword>
<name>A0A3E0DVF7_9GAMM</name>
<dbReference type="Proteomes" id="UP000256542">
    <property type="component" value="Unassembled WGS sequence"/>
</dbReference>
<dbReference type="PANTHER" id="PTHR13812:SF19">
    <property type="entry name" value="KETIMINE REDUCTASE MU-CRYSTALLIN"/>
    <property type="match status" value="1"/>
</dbReference>
<protein>
    <submittedName>
        <fullName evidence="1">Ornithine cyclodeaminase</fullName>
    </submittedName>
</protein>
<dbReference type="AlphaFoldDB" id="A0A3E0DVF7"/>
<gene>
    <name evidence="1" type="ORF">DFP81_102162</name>
</gene>
<dbReference type="RefSeq" id="WP_115896418.1">
    <property type="nucleotide sequence ID" value="NZ_QUNG01000002.1"/>
</dbReference>
<dbReference type="SUPFAM" id="SSF51735">
    <property type="entry name" value="NAD(P)-binding Rossmann-fold domains"/>
    <property type="match status" value="1"/>
</dbReference>
<dbReference type="InterPro" id="IPR036291">
    <property type="entry name" value="NAD(P)-bd_dom_sf"/>
</dbReference>
<sequence length="321" mass="34074">MQIITREEIVPLVSIPMAISVVKDAFMAFSEGLIDQPEPMQMLFKEDDGQLFGDCHVKAAQQKDHPYFVIKVAAGFYRNTAIGLPANNGLLLVMSSETGHPVALLKDEGWLTQIRTAAAGALAAALKPVAPDACLGIIGTGSQAYWQAALITQHLGLTKVAVFGRDHSASVALCDTLHQEFGLTATPMSSAYEVCQASNILVTVTPSSEPLIKPEDLPDEIHIVAVGADSPGKNEIASEIFKNADIMVTDNHEQCLAHGDFGVAVRAGMVAKDADISLPDVLAGKHSEMDFSTAKWTLVDLTGMGAQDLAIASLVVDNLTL</sequence>
<dbReference type="Pfam" id="PF02423">
    <property type="entry name" value="OCD_Mu_crystall"/>
    <property type="match status" value="1"/>
</dbReference>
<evidence type="ECO:0000313" key="1">
    <source>
        <dbReference type="EMBL" id="REG85629.1"/>
    </source>
</evidence>
<proteinExistence type="predicted"/>